<organism evidence="2">
    <name type="scientific">Siphoviridae sp. ctOSJ35</name>
    <dbReference type="NCBI Taxonomy" id="2825479"/>
    <lineage>
        <taxon>Viruses</taxon>
        <taxon>Duplodnaviria</taxon>
        <taxon>Heunggongvirae</taxon>
        <taxon>Uroviricota</taxon>
        <taxon>Caudoviricetes</taxon>
    </lineage>
</organism>
<dbReference type="GO" id="GO:0004519">
    <property type="term" value="F:endonuclease activity"/>
    <property type="evidence" value="ECO:0007669"/>
    <property type="project" value="UniProtKB-KW"/>
</dbReference>
<dbReference type="Pfam" id="PF24308">
    <property type="entry name" value="DUF7487"/>
    <property type="match status" value="1"/>
</dbReference>
<keyword evidence="2" id="KW-0540">Nuclease</keyword>
<accession>A0A8S5PKW1</accession>
<proteinExistence type="predicted"/>
<dbReference type="InterPro" id="IPR055910">
    <property type="entry name" value="DUF7487"/>
</dbReference>
<evidence type="ECO:0000259" key="1">
    <source>
        <dbReference type="Pfam" id="PF24308"/>
    </source>
</evidence>
<keyword evidence="2" id="KW-0378">Hydrolase</keyword>
<protein>
    <submittedName>
        <fullName evidence="2">Endonuclease-like protein</fullName>
    </submittedName>
</protein>
<keyword evidence="2" id="KW-0255">Endonuclease</keyword>
<sequence>MKVRVLFIELCISKVVFCILVSKMVSILCTGSNVKRYKRLGYDAKINEYIQVNISDVSRWARCSVNVVCDYCGANYTVAYYSYATHRKNYPKDCCSNQDCINQKRKESVMFKYGKEYVSQLDFVREKVVATNLEKYGSVCGLQSDEVHKKTLETMQKKYGCNHPMHSEQIKNKIKNTCLEKYGVENPLLKEEIMQKAKATTLERYGTEYPMQNEEIRNRALKTRDERYGINGVMTSSEQIYLWKLYGGEINAPMFGYLADILFEDEHIYIEYSGSGHNIRVTYNKMTQEEFDEHEELRRKVFLDNGYKEFEIISKTDKLPNDNYLYKIKNEAFTKLKESNCVYYGINIDTGEKFYK</sequence>
<feature type="domain" description="DUF7487" evidence="1">
    <location>
        <begin position="104"/>
        <end position="223"/>
    </location>
</feature>
<evidence type="ECO:0000313" key="2">
    <source>
        <dbReference type="EMBL" id="DAE07213.1"/>
    </source>
</evidence>
<name>A0A8S5PKW1_9CAUD</name>
<dbReference type="EMBL" id="BK015447">
    <property type="protein sequence ID" value="DAE07213.1"/>
    <property type="molecule type" value="Genomic_DNA"/>
</dbReference>
<reference evidence="2" key="1">
    <citation type="journal article" date="2021" name="Proc. Natl. Acad. Sci. U.S.A.">
        <title>A Catalog of Tens of Thousands of Viruses from Human Metagenomes Reveals Hidden Associations with Chronic Diseases.</title>
        <authorList>
            <person name="Tisza M.J."/>
            <person name="Buck C.B."/>
        </authorList>
    </citation>
    <scope>NUCLEOTIDE SEQUENCE</scope>
    <source>
        <strain evidence="2">CtOSJ35</strain>
    </source>
</reference>